<dbReference type="InterPro" id="IPR013105">
    <property type="entry name" value="TPR_2"/>
</dbReference>
<dbReference type="SMART" id="SM00028">
    <property type="entry name" value="TPR"/>
    <property type="match status" value="5"/>
</dbReference>
<feature type="region of interest" description="Disordered" evidence="4">
    <location>
        <begin position="741"/>
        <end position="762"/>
    </location>
</feature>
<evidence type="ECO:0000256" key="4">
    <source>
        <dbReference type="SAM" id="MobiDB-lite"/>
    </source>
</evidence>
<proteinExistence type="predicted"/>
<dbReference type="Gene3D" id="1.25.40.10">
    <property type="entry name" value="Tetratricopeptide repeat domain"/>
    <property type="match status" value="1"/>
</dbReference>
<evidence type="ECO:0000256" key="2">
    <source>
        <dbReference type="ARBA" id="ARBA00022803"/>
    </source>
</evidence>
<keyword evidence="2 3" id="KW-0802">TPR repeat</keyword>
<dbReference type="Pfam" id="PF07719">
    <property type="entry name" value="TPR_2"/>
    <property type="match status" value="1"/>
</dbReference>
<dbReference type="EMBL" id="GISG01144112">
    <property type="protein sequence ID" value="MBA4645942.1"/>
    <property type="molecule type" value="Transcribed_RNA"/>
</dbReference>
<dbReference type="SUPFAM" id="SSF48452">
    <property type="entry name" value="TPR-like"/>
    <property type="match status" value="1"/>
</dbReference>
<feature type="compositionally biased region" description="Low complexity" evidence="4">
    <location>
        <begin position="742"/>
        <end position="758"/>
    </location>
</feature>
<dbReference type="PROSITE" id="PS50293">
    <property type="entry name" value="TPR_REGION"/>
    <property type="match status" value="1"/>
</dbReference>
<organism evidence="5">
    <name type="scientific">Opuntia streptacantha</name>
    <name type="common">Prickly pear cactus</name>
    <name type="synonym">Opuntia cardona</name>
    <dbReference type="NCBI Taxonomy" id="393608"/>
    <lineage>
        <taxon>Eukaryota</taxon>
        <taxon>Viridiplantae</taxon>
        <taxon>Streptophyta</taxon>
        <taxon>Embryophyta</taxon>
        <taxon>Tracheophyta</taxon>
        <taxon>Spermatophyta</taxon>
        <taxon>Magnoliopsida</taxon>
        <taxon>eudicotyledons</taxon>
        <taxon>Gunneridae</taxon>
        <taxon>Pentapetalae</taxon>
        <taxon>Caryophyllales</taxon>
        <taxon>Cactineae</taxon>
        <taxon>Cactaceae</taxon>
        <taxon>Opuntioideae</taxon>
        <taxon>Opuntia</taxon>
    </lineage>
</organism>
<dbReference type="InterPro" id="IPR011990">
    <property type="entry name" value="TPR-like_helical_dom_sf"/>
</dbReference>
<protein>
    <submittedName>
        <fullName evidence="5">Uncharacterized protein</fullName>
    </submittedName>
</protein>
<dbReference type="InterPro" id="IPR044244">
    <property type="entry name" value="TTC27/Emw1"/>
</dbReference>
<name>A0A7C9DLS7_OPUST</name>
<reference evidence="5" key="1">
    <citation type="journal article" date="2013" name="J. Plant Res.">
        <title>Effect of fungi and light on seed germination of three Opuntia species from semiarid lands of central Mexico.</title>
        <authorList>
            <person name="Delgado-Sanchez P."/>
            <person name="Jimenez-Bremont J.F."/>
            <person name="Guerrero-Gonzalez Mde L."/>
            <person name="Flores J."/>
        </authorList>
    </citation>
    <scope>NUCLEOTIDE SEQUENCE</scope>
    <source>
        <tissue evidence="5">Cladode</tissue>
    </source>
</reference>
<dbReference type="InterPro" id="IPR019734">
    <property type="entry name" value="TPR_rpt"/>
</dbReference>
<sequence length="900" mass="100669">MEATELQHLREYELRLLRCSLPYPLRNSRQLSTSAAQSPPPTHTLLLLDSIIGLIESGRYVDSLSSAAARAIFDSADSFESYEPSEFYNGLERAVESYLVDDAAGGDASSRFLLVVSVAVAAFLAFIQCNFTGPVIELPSVPLPWKVVNDGKEWESWARMQLMATGSDLLAKLSKLQYIVFAKILLAKSKDLLSSEKAMCSAGLGTVGWWMARLLLMQQRILDECCSSLLDFLQVLIGESLNCLGDVEKVTSYWGALLDDEEASTIVSTLQLEAGLVEYTYGRVDHARQYFELAASAVGLEHAVTGALGFRTVHQVEPKAQMVLITYKSSLPSGSWSPSENPSHQRDASGIEANWHQNHEEIKEASDVLMAPRIMDEDGNKTDSVDVMQHVRAADVSLTAIQQAVVLAQCLLIEKGARLDELRRWEMAPYIEAIDSQQSSCFSIKCSCNILRVKWESSRSRTKERALLMMDKVVQDLDEPLPEALERIHSCFGVYIPAVPVLRKEYGELLLCRGLVGEALKIFEELELWDNLIYCYRLLEKKAAAVELIKTRLFEVPNDSRLWCSLGDVTSDDACYEKALEVSNDRSARAKRSLARSAYNKGEYERSKVLWESAMALNSLYADGWFALGAAALKARDINKALDGFTRAVQLDPENGEAWNNIACLHMIRKKSEEAFIAFKEALKYKRDSWQMWENYAEVAADVGNFAQSVEATKMVLELSGNKRYDGGLLGRIMQEMERRASSQSSSLSSSGKSVSGSELADSRETERLMELFGKVLQQIVRCIGGGDVWGLYARWHKLRGDLTMCSEALLKQVRSYQGSEVWKDIARFRKYTNASLELCRIYMEISSLTGSLRELRAADMHLRNAIKQAGAFSETEEYKALQVCLDKVETILKSNLLLT</sequence>
<reference evidence="5" key="2">
    <citation type="submission" date="2020-07" db="EMBL/GenBank/DDBJ databases">
        <authorList>
            <person name="Vera ALvarez R."/>
            <person name="Arias-Moreno D.M."/>
            <person name="Jimenez-Jacinto V."/>
            <person name="Jimenez-Bremont J.F."/>
            <person name="Swaminathan K."/>
            <person name="Moose S.P."/>
            <person name="Guerrero-Gonzalez M.L."/>
            <person name="Marino-Ramirez L."/>
            <person name="Landsman D."/>
            <person name="Rodriguez-Kessler M."/>
            <person name="Delgado-Sanchez P."/>
        </authorList>
    </citation>
    <scope>NUCLEOTIDE SEQUENCE</scope>
    <source>
        <tissue evidence="5">Cladode</tissue>
    </source>
</reference>
<dbReference type="AlphaFoldDB" id="A0A7C9DLS7"/>
<dbReference type="PROSITE" id="PS50005">
    <property type="entry name" value="TPR"/>
    <property type="match status" value="1"/>
</dbReference>
<dbReference type="PANTHER" id="PTHR16193">
    <property type="entry name" value="TETRATRICOPEPTIDE REPEAT PROTEIN 27"/>
    <property type="match status" value="1"/>
</dbReference>
<dbReference type="PANTHER" id="PTHR16193:SF0">
    <property type="entry name" value="TETRATRICOPEPTIDE REPEAT PROTEIN 27"/>
    <property type="match status" value="1"/>
</dbReference>
<accession>A0A7C9DLS7</accession>
<evidence type="ECO:0000256" key="3">
    <source>
        <dbReference type="PROSITE-ProRule" id="PRU00339"/>
    </source>
</evidence>
<feature type="repeat" description="TPR" evidence="3">
    <location>
        <begin position="622"/>
        <end position="655"/>
    </location>
</feature>
<evidence type="ECO:0000256" key="1">
    <source>
        <dbReference type="ARBA" id="ARBA00022737"/>
    </source>
</evidence>
<keyword evidence="1" id="KW-0677">Repeat</keyword>
<evidence type="ECO:0000313" key="5">
    <source>
        <dbReference type="EMBL" id="MBA4645942.1"/>
    </source>
</evidence>